<evidence type="ECO:0000313" key="1">
    <source>
        <dbReference type="EMBL" id="EGZ15285.1"/>
    </source>
</evidence>
<dbReference type="InParanoid" id="G4ZLV0"/>
<dbReference type="EMBL" id="JH159155">
    <property type="protein sequence ID" value="EGZ15285.1"/>
    <property type="molecule type" value="Genomic_DNA"/>
</dbReference>
<dbReference type="KEGG" id="psoj:PHYSODRAFT_506598"/>
<sequence length="390" mass="43348">MGPRSLRRLRRPSLRPVLLLVVVIFVLIPLAVYHVATFDFQRVASLERRSHLRPPSSEPVPACLSVASADFLRPDALRQLQARCGLRAAVEPPKSRSQLRLVHFVHREQFTYLQFAALQSVRRALRPDVMMMHYPDAPPRGVWYTQCQRHLGLHQVLPPVAFDASLPRHKRRRITELLLMLRALQKHGGVALSDFNTFLLRGIHVDMQAPLVVASQASSSSGRLSLGLHVMQAPPGHPFLAFLEEAIVKLVEKNDPKLHEMRVDDVVGRVVLERFRREQGDGSGGNSTSVVDGVAIGTPDLFEFGGLHELLTAKLGPSLAGKFRGVAGFHVDRDGIAEQTAHVEDLREIERMQKELALAGEWQSLDTLLGAVVRLAVTANTTAELEPLFT</sequence>
<dbReference type="RefSeq" id="XP_009529034.1">
    <property type="nucleotide sequence ID" value="XM_009530739.1"/>
</dbReference>
<dbReference type="AlphaFoldDB" id="G4ZLV0"/>
<protein>
    <submittedName>
        <fullName evidence="1">Uncharacterized protein</fullName>
    </submittedName>
</protein>
<gene>
    <name evidence="1" type="ORF">PHYSODRAFT_506598</name>
</gene>
<dbReference type="OMA" id="GVWYTQC"/>
<dbReference type="Proteomes" id="UP000002640">
    <property type="component" value="Unassembled WGS sequence"/>
</dbReference>
<accession>G4ZLV0</accession>
<evidence type="ECO:0000313" key="2">
    <source>
        <dbReference type="Proteomes" id="UP000002640"/>
    </source>
</evidence>
<proteinExistence type="predicted"/>
<reference evidence="1 2" key="1">
    <citation type="journal article" date="2006" name="Science">
        <title>Phytophthora genome sequences uncover evolutionary origins and mechanisms of pathogenesis.</title>
        <authorList>
            <person name="Tyler B.M."/>
            <person name="Tripathy S."/>
            <person name="Zhang X."/>
            <person name="Dehal P."/>
            <person name="Jiang R.H."/>
            <person name="Aerts A."/>
            <person name="Arredondo F.D."/>
            <person name="Baxter L."/>
            <person name="Bensasson D."/>
            <person name="Beynon J.L."/>
            <person name="Chapman J."/>
            <person name="Damasceno C.M."/>
            <person name="Dorrance A.E."/>
            <person name="Dou D."/>
            <person name="Dickerman A.W."/>
            <person name="Dubchak I.L."/>
            <person name="Garbelotto M."/>
            <person name="Gijzen M."/>
            <person name="Gordon S.G."/>
            <person name="Govers F."/>
            <person name="Grunwald N.J."/>
            <person name="Huang W."/>
            <person name="Ivors K.L."/>
            <person name="Jones R.W."/>
            <person name="Kamoun S."/>
            <person name="Krampis K."/>
            <person name="Lamour K.H."/>
            <person name="Lee M.K."/>
            <person name="McDonald W.H."/>
            <person name="Medina M."/>
            <person name="Meijer H.J."/>
            <person name="Nordberg E.K."/>
            <person name="Maclean D.J."/>
            <person name="Ospina-Giraldo M.D."/>
            <person name="Morris P.F."/>
            <person name="Phuntumart V."/>
            <person name="Putnam N.H."/>
            <person name="Rash S."/>
            <person name="Rose J.K."/>
            <person name="Sakihama Y."/>
            <person name="Salamov A.A."/>
            <person name="Savidor A."/>
            <person name="Scheuring C.F."/>
            <person name="Smith B.M."/>
            <person name="Sobral B.W."/>
            <person name="Terry A."/>
            <person name="Torto-Alalibo T.A."/>
            <person name="Win J."/>
            <person name="Xu Z."/>
            <person name="Zhang H."/>
            <person name="Grigoriev I.V."/>
            <person name="Rokhsar D.S."/>
            <person name="Boore J.L."/>
        </authorList>
    </citation>
    <scope>NUCLEOTIDE SEQUENCE [LARGE SCALE GENOMIC DNA]</scope>
    <source>
        <strain evidence="1 2">P6497</strain>
    </source>
</reference>
<organism evidence="1 2">
    <name type="scientific">Phytophthora sojae (strain P6497)</name>
    <name type="common">Soybean stem and root rot agent</name>
    <name type="synonym">Phytophthora megasperma f. sp. glycines</name>
    <dbReference type="NCBI Taxonomy" id="1094619"/>
    <lineage>
        <taxon>Eukaryota</taxon>
        <taxon>Sar</taxon>
        <taxon>Stramenopiles</taxon>
        <taxon>Oomycota</taxon>
        <taxon>Peronosporomycetes</taxon>
        <taxon>Peronosporales</taxon>
        <taxon>Peronosporaceae</taxon>
        <taxon>Phytophthora</taxon>
    </lineage>
</organism>
<name>G4ZLV0_PHYSP</name>
<keyword evidence="2" id="KW-1185">Reference proteome</keyword>
<dbReference type="GeneID" id="20658639"/>